<accession>A0AAW6TYH5</accession>
<sequence length="176" mass="18682">MNQTLSSLFVSFCLIGIGAYGGGLVTVPLIQHEITENHDWLSQQEMGRIVAIAQMTPGPIAINAATFVGYRVAGIGGAIVATTAVVLPSITILFVLSHIVRRVRSSESLMRFRTGMHTGVLSLLLFAVWSYGRGVVSGAPELGIAVAAFLTLVVFDRRIHPLIVIVAAGLVGLVIF</sequence>
<dbReference type="PANTHER" id="PTHR43663:SF1">
    <property type="entry name" value="CHROMATE TRANSPORTER"/>
    <property type="match status" value="1"/>
</dbReference>
<evidence type="ECO:0000256" key="1">
    <source>
        <dbReference type="ARBA" id="ARBA00004651"/>
    </source>
</evidence>
<evidence type="ECO:0000256" key="3">
    <source>
        <dbReference type="ARBA" id="ARBA00022475"/>
    </source>
</evidence>
<protein>
    <submittedName>
        <fullName evidence="8">Chromate transporter</fullName>
    </submittedName>
</protein>
<dbReference type="InterPro" id="IPR003370">
    <property type="entry name" value="Chromate_transpt"/>
</dbReference>
<dbReference type="EMBL" id="JASCXX010000006">
    <property type="protein sequence ID" value="MDI6448774.1"/>
    <property type="molecule type" value="Genomic_DNA"/>
</dbReference>
<organism evidence="8 9">
    <name type="scientific">Anaerobaca lacustris</name>
    <dbReference type="NCBI Taxonomy" id="3044600"/>
    <lineage>
        <taxon>Bacteria</taxon>
        <taxon>Pseudomonadati</taxon>
        <taxon>Planctomycetota</taxon>
        <taxon>Phycisphaerae</taxon>
        <taxon>Sedimentisphaerales</taxon>
        <taxon>Anaerobacaceae</taxon>
        <taxon>Anaerobaca</taxon>
    </lineage>
</organism>
<feature type="transmembrane region" description="Helical" evidence="7">
    <location>
        <begin position="159"/>
        <end position="175"/>
    </location>
</feature>
<keyword evidence="5 7" id="KW-1133">Transmembrane helix</keyword>
<dbReference type="Pfam" id="PF02417">
    <property type="entry name" value="Chromate_transp"/>
    <property type="match status" value="1"/>
</dbReference>
<dbReference type="GO" id="GO:0005886">
    <property type="term" value="C:plasma membrane"/>
    <property type="evidence" value="ECO:0007669"/>
    <property type="project" value="UniProtKB-SubCell"/>
</dbReference>
<feature type="transmembrane region" description="Helical" evidence="7">
    <location>
        <begin position="112"/>
        <end position="129"/>
    </location>
</feature>
<name>A0AAW6TYH5_9BACT</name>
<gene>
    <name evidence="8" type="ORF">QJ522_06930</name>
</gene>
<keyword evidence="3" id="KW-1003">Cell membrane</keyword>
<dbReference type="AlphaFoldDB" id="A0AAW6TYH5"/>
<evidence type="ECO:0000256" key="2">
    <source>
        <dbReference type="ARBA" id="ARBA00005262"/>
    </source>
</evidence>
<dbReference type="InterPro" id="IPR052518">
    <property type="entry name" value="CHR_Transporter"/>
</dbReference>
<feature type="transmembrane region" description="Helical" evidence="7">
    <location>
        <begin position="6"/>
        <end position="29"/>
    </location>
</feature>
<evidence type="ECO:0000256" key="4">
    <source>
        <dbReference type="ARBA" id="ARBA00022692"/>
    </source>
</evidence>
<evidence type="ECO:0000256" key="7">
    <source>
        <dbReference type="SAM" id="Phobius"/>
    </source>
</evidence>
<comment type="subcellular location">
    <subcellularLocation>
        <location evidence="1">Cell membrane</location>
        <topology evidence="1">Multi-pass membrane protein</topology>
    </subcellularLocation>
</comment>
<dbReference type="GO" id="GO:0015109">
    <property type="term" value="F:chromate transmembrane transporter activity"/>
    <property type="evidence" value="ECO:0007669"/>
    <property type="project" value="InterPro"/>
</dbReference>
<dbReference type="RefSeq" id="WP_349244183.1">
    <property type="nucleotide sequence ID" value="NZ_JASCXX010000006.1"/>
</dbReference>
<dbReference type="PANTHER" id="PTHR43663">
    <property type="entry name" value="CHROMATE TRANSPORT PROTEIN-RELATED"/>
    <property type="match status" value="1"/>
</dbReference>
<comment type="similarity">
    <text evidence="2">Belongs to the chromate ion transporter (CHR) (TC 2.A.51) family.</text>
</comment>
<comment type="caution">
    <text evidence="8">The sequence shown here is derived from an EMBL/GenBank/DDBJ whole genome shotgun (WGS) entry which is preliminary data.</text>
</comment>
<dbReference type="Proteomes" id="UP001431776">
    <property type="component" value="Unassembled WGS sequence"/>
</dbReference>
<evidence type="ECO:0000256" key="6">
    <source>
        <dbReference type="ARBA" id="ARBA00023136"/>
    </source>
</evidence>
<evidence type="ECO:0000313" key="8">
    <source>
        <dbReference type="EMBL" id="MDI6448774.1"/>
    </source>
</evidence>
<proteinExistence type="inferred from homology"/>
<evidence type="ECO:0000256" key="5">
    <source>
        <dbReference type="ARBA" id="ARBA00022989"/>
    </source>
</evidence>
<evidence type="ECO:0000313" key="9">
    <source>
        <dbReference type="Proteomes" id="UP001431776"/>
    </source>
</evidence>
<keyword evidence="6 7" id="KW-0472">Membrane</keyword>
<reference evidence="8" key="1">
    <citation type="submission" date="2023-05" db="EMBL/GenBank/DDBJ databases">
        <title>Anaerotaeda fermentans gen. nov., sp. nov., a novel anaerobic planctomycete of the new family within the order Sedimentisphaerales isolated from Taman Peninsula, Russia.</title>
        <authorList>
            <person name="Khomyakova M.A."/>
            <person name="Merkel A.Y."/>
            <person name="Slobodkin A.I."/>
        </authorList>
    </citation>
    <scope>NUCLEOTIDE SEQUENCE</scope>
    <source>
        <strain evidence="8">M17dextr</strain>
    </source>
</reference>
<keyword evidence="4 7" id="KW-0812">Transmembrane</keyword>
<keyword evidence="9" id="KW-1185">Reference proteome</keyword>
<feature type="transmembrane region" description="Helical" evidence="7">
    <location>
        <begin position="75"/>
        <end position="100"/>
    </location>
</feature>